<gene>
    <name evidence="2" type="ORF">HJG63_011351</name>
</gene>
<evidence type="ECO:0000313" key="3">
    <source>
        <dbReference type="Proteomes" id="UP000593571"/>
    </source>
</evidence>
<accession>A0A7J8H1H7</accession>
<dbReference type="AlphaFoldDB" id="A0A7J8H1H7"/>
<sequence length="167" mass="18400">MLPYLYYPHSLTSPTPSPVLPNFPRNLCKACGGENICTKSEGARQGAPTTKRRPDEFSKQSSNTQDTPHPLPHAFCNVAAHVHLPVNPCHNYPFLITILPPSITHSALSLRCPSHRQWLCSLASSLLSYIQVANISFPLSYPYLMPDSALHSACRAGKQEEILPLAK</sequence>
<protein>
    <submittedName>
        <fullName evidence="2">Uncharacterized protein</fullName>
    </submittedName>
</protein>
<dbReference type="EMBL" id="JACASE010000005">
    <property type="protein sequence ID" value="KAF6466018.1"/>
    <property type="molecule type" value="Genomic_DNA"/>
</dbReference>
<reference evidence="2 3" key="1">
    <citation type="journal article" date="2020" name="Nature">
        <title>Six reference-quality genomes reveal evolution of bat adaptations.</title>
        <authorList>
            <person name="Jebb D."/>
            <person name="Huang Z."/>
            <person name="Pippel M."/>
            <person name="Hughes G.M."/>
            <person name="Lavrichenko K."/>
            <person name="Devanna P."/>
            <person name="Winkler S."/>
            <person name="Jermiin L.S."/>
            <person name="Skirmuntt E.C."/>
            <person name="Katzourakis A."/>
            <person name="Burkitt-Gray L."/>
            <person name="Ray D.A."/>
            <person name="Sullivan K.A.M."/>
            <person name="Roscito J.G."/>
            <person name="Kirilenko B.M."/>
            <person name="Davalos L.M."/>
            <person name="Corthals A.P."/>
            <person name="Power M.L."/>
            <person name="Jones G."/>
            <person name="Ransome R.D."/>
            <person name="Dechmann D.K.N."/>
            <person name="Locatelli A.G."/>
            <person name="Puechmaille S.J."/>
            <person name="Fedrigo O."/>
            <person name="Jarvis E.D."/>
            <person name="Hiller M."/>
            <person name="Vernes S.C."/>
            <person name="Myers E.W."/>
            <person name="Teeling E.C."/>
        </authorList>
    </citation>
    <scope>NUCLEOTIDE SEQUENCE [LARGE SCALE GENOMIC DNA]</scope>
    <source>
        <strain evidence="2">MRouAeg1</strain>
        <tissue evidence="2">Muscle</tissue>
    </source>
</reference>
<name>A0A7J8H1H7_ROUAE</name>
<proteinExistence type="predicted"/>
<feature type="region of interest" description="Disordered" evidence="1">
    <location>
        <begin position="40"/>
        <end position="68"/>
    </location>
</feature>
<evidence type="ECO:0000256" key="1">
    <source>
        <dbReference type="SAM" id="MobiDB-lite"/>
    </source>
</evidence>
<dbReference type="Proteomes" id="UP000593571">
    <property type="component" value="Unassembled WGS sequence"/>
</dbReference>
<evidence type="ECO:0000313" key="2">
    <source>
        <dbReference type="EMBL" id="KAF6466018.1"/>
    </source>
</evidence>
<keyword evidence="3" id="KW-1185">Reference proteome</keyword>
<organism evidence="2 3">
    <name type="scientific">Rousettus aegyptiacus</name>
    <name type="common">Egyptian fruit bat</name>
    <name type="synonym">Pteropus aegyptiacus</name>
    <dbReference type="NCBI Taxonomy" id="9407"/>
    <lineage>
        <taxon>Eukaryota</taxon>
        <taxon>Metazoa</taxon>
        <taxon>Chordata</taxon>
        <taxon>Craniata</taxon>
        <taxon>Vertebrata</taxon>
        <taxon>Euteleostomi</taxon>
        <taxon>Mammalia</taxon>
        <taxon>Eutheria</taxon>
        <taxon>Laurasiatheria</taxon>
        <taxon>Chiroptera</taxon>
        <taxon>Yinpterochiroptera</taxon>
        <taxon>Pteropodoidea</taxon>
        <taxon>Pteropodidae</taxon>
        <taxon>Rousettinae</taxon>
        <taxon>Rousettus</taxon>
    </lineage>
</organism>
<comment type="caution">
    <text evidence="2">The sequence shown here is derived from an EMBL/GenBank/DDBJ whole genome shotgun (WGS) entry which is preliminary data.</text>
</comment>